<reference evidence="4" key="1">
    <citation type="submission" date="2015-08" db="EMBL/GenBank/DDBJ databases">
        <authorList>
            <person name="Babu N.S."/>
            <person name="Beckwith C.J."/>
            <person name="Beseler K.G."/>
            <person name="Brison A."/>
            <person name="Carone J.V."/>
            <person name="Caskin T.P."/>
            <person name="Diamond M."/>
            <person name="Durham M.E."/>
            <person name="Foxe J.M."/>
            <person name="Go M."/>
            <person name="Henderson B.A."/>
            <person name="Jones I.B."/>
            <person name="McGettigan J.A."/>
            <person name="Micheletti S.J."/>
            <person name="Nasrallah M.E."/>
            <person name="Ortiz D."/>
            <person name="Piller C.R."/>
            <person name="Privatt S.R."/>
            <person name="Schneider S.L."/>
            <person name="Sharp S."/>
            <person name="Smith T.C."/>
            <person name="Stanton J.D."/>
            <person name="Ullery H.E."/>
            <person name="Wilson R.J."/>
            <person name="Serrano M.G."/>
            <person name="Buck G."/>
            <person name="Lee V."/>
            <person name="Wang Y."/>
            <person name="Carvalho R."/>
            <person name="Voegtly L."/>
            <person name="Shi R."/>
            <person name="Duckworth R."/>
            <person name="Johnson A."/>
            <person name="Loviza R."/>
            <person name="Walstead R."/>
            <person name="Shah Z."/>
            <person name="Kiflezghi M."/>
            <person name="Wade K."/>
            <person name="Ball S.L."/>
            <person name="Bradley K.W."/>
            <person name="Asai D.J."/>
            <person name="Bowman C.A."/>
            <person name="Russell D.A."/>
            <person name="Pope W.H."/>
            <person name="Jacobs-Sera D."/>
            <person name="Hendrix R.W."/>
            <person name="Hatfull G.F."/>
        </authorList>
    </citation>
    <scope>NUCLEOTIDE SEQUENCE</scope>
</reference>
<dbReference type="PANTHER" id="PTHR11808">
    <property type="entry name" value="TRANS-SULFURATION ENZYME FAMILY MEMBER"/>
    <property type="match status" value="1"/>
</dbReference>
<protein>
    <submittedName>
        <fullName evidence="4">Putative pyridoxal phosphate-dependent transferase (Cys/Met metabolism)</fullName>
    </submittedName>
</protein>
<dbReference type="Pfam" id="PF01053">
    <property type="entry name" value="Cys_Met_Meta_PP"/>
    <property type="match status" value="1"/>
</dbReference>
<dbReference type="Gene3D" id="3.40.640.10">
    <property type="entry name" value="Type I PLP-dependent aspartate aminotransferase-like (Major domain)"/>
    <property type="match status" value="1"/>
</dbReference>
<dbReference type="GO" id="GO:0003962">
    <property type="term" value="F:cystathionine gamma-synthase activity"/>
    <property type="evidence" value="ECO:0007669"/>
    <property type="project" value="TreeGrafter"/>
</dbReference>
<dbReference type="FunFam" id="3.40.640.10:FF:000046">
    <property type="entry name" value="Cystathionine gamma-lyase"/>
    <property type="match status" value="1"/>
</dbReference>
<dbReference type="PROSITE" id="PS00868">
    <property type="entry name" value="CYS_MET_METAB_PP"/>
    <property type="match status" value="1"/>
</dbReference>
<gene>
    <name evidence="4" type="primary">cysA</name>
    <name evidence="4" type="ORF">NOCA2350093</name>
</gene>
<dbReference type="GO" id="GO:0019346">
    <property type="term" value="P:transsulfuration"/>
    <property type="evidence" value="ECO:0007669"/>
    <property type="project" value="InterPro"/>
</dbReference>
<dbReference type="GO" id="GO:0005737">
    <property type="term" value="C:cytoplasm"/>
    <property type="evidence" value="ECO:0007669"/>
    <property type="project" value="TreeGrafter"/>
</dbReference>
<dbReference type="InterPro" id="IPR015424">
    <property type="entry name" value="PyrdxlP-dep_Trfase"/>
</dbReference>
<evidence type="ECO:0000256" key="1">
    <source>
        <dbReference type="ARBA" id="ARBA00001933"/>
    </source>
</evidence>
<dbReference type="EMBL" id="CZKA01000029">
    <property type="protein sequence ID" value="CUR56620.1"/>
    <property type="molecule type" value="Genomic_DNA"/>
</dbReference>
<dbReference type="InterPro" id="IPR054542">
    <property type="entry name" value="Cys_met_metab_PP"/>
</dbReference>
<proteinExistence type="inferred from homology"/>
<dbReference type="PIRSF" id="PIRSF001434">
    <property type="entry name" value="CGS"/>
    <property type="match status" value="1"/>
</dbReference>
<dbReference type="Gene3D" id="3.90.1150.10">
    <property type="entry name" value="Aspartate Aminotransferase, domain 1"/>
    <property type="match status" value="1"/>
</dbReference>
<comment type="similarity">
    <text evidence="2">Belongs to the trans-sulfuration enzymes family.</text>
</comment>
<dbReference type="SUPFAM" id="SSF53383">
    <property type="entry name" value="PLP-dependent transferases"/>
    <property type="match status" value="1"/>
</dbReference>
<evidence type="ECO:0000313" key="4">
    <source>
        <dbReference type="EMBL" id="CUR56620.1"/>
    </source>
</evidence>
<dbReference type="GO" id="GO:0030170">
    <property type="term" value="F:pyridoxal phosphate binding"/>
    <property type="evidence" value="ECO:0007669"/>
    <property type="project" value="InterPro"/>
</dbReference>
<keyword evidence="4" id="KW-0808">Transferase</keyword>
<dbReference type="PANTHER" id="PTHR11808:SF15">
    <property type="entry name" value="CYSTATHIONINE GAMMA-LYASE"/>
    <property type="match status" value="1"/>
</dbReference>
<evidence type="ECO:0000256" key="2">
    <source>
        <dbReference type="ARBA" id="ARBA00009077"/>
    </source>
</evidence>
<name>A0A2P2C3Q8_9ZZZZ</name>
<sequence length="362" mass="38782">MTDSPPAEPASTLRPATIAVHAGRPPHEPDQPFSTPVTFASTYVAGGDLEYGRYANPSWTAFEEALGRLEGGRCLSFASGLAAVATLFDLVGQGQRVVAPRHSYNGTVLQLADLEARGRIEVDLVDITDTEAVVKACDGASLVFVESPTNPALEIADIPVIVAAAHEAGAYLVVDNTFATPLLQQPLALGADVVVHSATKYLAGHSDVLMGAIVTRDDELFDVLKKRRDLIGAVPGPMEAFLALRGLRTLHLRVERAQANAQELVLRLEQHPAIDEVRYPGFGGIVSVVLAQGAMAADLLTHKTSLWVHATSLGGVESTFERRRRWKTEPATIPDALVRMSVGVEDVEDLWDDLSTALDDLT</sequence>
<dbReference type="InterPro" id="IPR015421">
    <property type="entry name" value="PyrdxlP-dep_Trfase_major"/>
</dbReference>
<dbReference type="InterPro" id="IPR000277">
    <property type="entry name" value="Cys/Met-Metab_PyrdxlP-dep_enz"/>
</dbReference>
<comment type="cofactor">
    <cofactor evidence="1">
        <name>pyridoxal 5'-phosphate</name>
        <dbReference type="ChEBI" id="CHEBI:597326"/>
    </cofactor>
</comment>
<dbReference type="InterPro" id="IPR015422">
    <property type="entry name" value="PyrdxlP-dep_Trfase_small"/>
</dbReference>
<evidence type="ECO:0000256" key="3">
    <source>
        <dbReference type="ARBA" id="ARBA00022898"/>
    </source>
</evidence>
<dbReference type="GO" id="GO:0004123">
    <property type="term" value="F:cystathionine gamma-lyase activity"/>
    <property type="evidence" value="ECO:0007669"/>
    <property type="project" value="TreeGrafter"/>
</dbReference>
<dbReference type="AlphaFoldDB" id="A0A2P2C3Q8"/>
<keyword evidence="3" id="KW-0663">Pyridoxal phosphate</keyword>
<organism evidence="4">
    <name type="scientific">metagenome</name>
    <dbReference type="NCBI Taxonomy" id="256318"/>
    <lineage>
        <taxon>unclassified sequences</taxon>
        <taxon>metagenomes</taxon>
    </lineage>
</organism>
<dbReference type="GO" id="GO:0019343">
    <property type="term" value="P:cysteine biosynthetic process via cystathionine"/>
    <property type="evidence" value="ECO:0007669"/>
    <property type="project" value="TreeGrafter"/>
</dbReference>
<accession>A0A2P2C3Q8</accession>